<comment type="caution">
    <text evidence="2">The sequence shown here is derived from an EMBL/GenBank/DDBJ whole genome shotgun (WGS) entry which is preliminary data.</text>
</comment>
<dbReference type="EMBL" id="CAKXAJ010025646">
    <property type="protein sequence ID" value="CAH2242422.1"/>
    <property type="molecule type" value="Genomic_DNA"/>
</dbReference>
<proteinExistence type="predicted"/>
<dbReference type="OrthoDB" id="6925839at2759"/>
<sequence length="133" mass="14326">MLTGLLVFVLLFLHALQFAHSSSLLCGRTKEVEVGNNIGAGAALALTLLRPPSANSTNSTSSCQLRLAAPDAAAFTIRLIDVKLNSRGFSPEIARIVSNLEAFRLKLVRATRHEYGTQRPNQATIKIGILKLS</sequence>
<keyword evidence="1" id="KW-0732">Signal</keyword>
<name>A0A8S4RXT0_9NEOP</name>
<dbReference type="AlphaFoldDB" id="A0A8S4RXT0"/>
<gene>
    <name evidence="2" type="primary">jg20425</name>
    <name evidence="2" type="ORF">PAEG_LOCUS18743</name>
</gene>
<protein>
    <submittedName>
        <fullName evidence="2">Jg20425 protein</fullName>
    </submittedName>
</protein>
<evidence type="ECO:0000256" key="1">
    <source>
        <dbReference type="SAM" id="SignalP"/>
    </source>
</evidence>
<accession>A0A8S4RXT0</accession>
<keyword evidence="3" id="KW-1185">Reference proteome</keyword>
<feature type="signal peptide" evidence="1">
    <location>
        <begin position="1"/>
        <end position="21"/>
    </location>
</feature>
<reference evidence="2" key="1">
    <citation type="submission" date="2022-03" db="EMBL/GenBank/DDBJ databases">
        <authorList>
            <person name="Lindestad O."/>
        </authorList>
    </citation>
    <scope>NUCLEOTIDE SEQUENCE</scope>
</reference>
<evidence type="ECO:0000313" key="3">
    <source>
        <dbReference type="Proteomes" id="UP000838756"/>
    </source>
</evidence>
<evidence type="ECO:0000313" key="2">
    <source>
        <dbReference type="EMBL" id="CAH2242422.1"/>
    </source>
</evidence>
<dbReference type="Proteomes" id="UP000838756">
    <property type="component" value="Unassembled WGS sequence"/>
</dbReference>
<feature type="chain" id="PRO_5035726383" evidence="1">
    <location>
        <begin position="22"/>
        <end position="133"/>
    </location>
</feature>
<organism evidence="2 3">
    <name type="scientific">Pararge aegeria aegeria</name>
    <dbReference type="NCBI Taxonomy" id="348720"/>
    <lineage>
        <taxon>Eukaryota</taxon>
        <taxon>Metazoa</taxon>
        <taxon>Ecdysozoa</taxon>
        <taxon>Arthropoda</taxon>
        <taxon>Hexapoda</taxon>
        <taxon>Insecta</taxon>
        <taxon>Pterygota</taxon>
        <taxon>Neoptera</taxon>
        <taxon>Endopterygota</taxon>
        <taxon>Lepidoptera</taxon>
        <taxon>Glossata</taxon>
        <taxon>Ditrysia</taxon>
        <taxon>Papilionoidea</taxon>
        <taxon>Nymphalidae</taxon>
        <taxon>Satyrinae</taxon>
        <taxon>Satyrini</taxon>
        <taxon>Parargina</taxon>
        <taxon>Pararge</taxon>
    </lineage>
</organism>